<keyword evidence="4" id="KW-1185">Reference proteome</keyword>
<evidence type="ECO:0000313" key="4">
    <source>
        <dbReference type="Proteomes" id="UP000002586"/>
    </source>
</evidence>
<comment type="similarity">
    <text evidence="2">Belongs to the LarC family.</text>
</comment>
<dbReference type="HOGENOM" id="CLU_028523_2_1_5"/>
<dbReference type="OrthoDB" id="9765625at2"/>
<dbReference type="Proteomes" id="UP000002586">
    <property type="component" value="Chromosome"/>
</dbReference>
<protein>
    <recommendedName>
        <fullName evidence="2">Putative nickel insertion protein</fullName>
    </recommendedName>
</protein>
<dbReference type="STRING" id="156889.Mmc1_1785"/>
<sequence length="398" mass="43725">MDIYLDLSAGIAGDMFVAACIDLGADQQALVQALQTLQLPPWQMQLQETTRGGLRGKHLRFDYPPEHHHRHLSSLFKIIEQSQLSPAVQRRAQRIFTLLAQAEAHVHGVGIEQVHFHEVGAVDAILDICAAAWCLEHLDIEKCYASPLAVGSGRVGCAHGTMAVPVPAVAYMLQQHDIPLRPVEGMDEGELATPTGVAILAHLAPHYGANPLSRFDRQGAGLGSRECVGRANRLTLFAMQQRAAQGLVQEAVTVLVAHIDDMDPQWQGPLFDAVLQAGGLDLSITPTMMKKGRMGARLELLCHPPQSQALAQLLLNQTTTLGVRQESAQRWVLPREVVHYATPWGALRVKWAAGVPRLEHDDLLSIAQQQDWGLPMAQWQLMQWLAEHHPQHALSSSL</sequence>
<evidence type="ECO:0000256" key="1">
    <source>
        <dbReference type="ARBA" id="ARBA00022596"/>
    </source>
</evidence>
<dbReference type="KEGG" id="mgm:Mmc1_1785"/>
<dbReference type="eggNOG" id="COG1641">
    <property type="taxonomic scope" value="Bacteria"/>
</dbReference>
<dbReference type="InterPro" id="IPR002822">
    <property type="entry name" value="Ni_insertion"/>
</dbReference>
<accession>A0L8K0</accession>
<dbReference type="EMBL" id="CP000471">
    <property type="protein sequence ID" value="ABK44293.1"/>
    <property type="molecule type" value="Genomic_DNA"/>
</dbReference>
<dbReference type="RefSeq" id="WP_011713440.1">
    <property type="nucleotide sequence ID" value="NC_008576.1"/>
</dbReference>
<name>A0L8K0_MAGMM</name>
<keyword evidence="2" id="KW-0456">Lyase</keyword>
<proteinExistence type="inferred from homology"/>
<dbReference type="GO" id="GO:0016151">
    <property type="term" value="F:nickel cation binding"/>
    <property type="evidence" value="ECO:0007669"/>
    <property type="project" value="UniProtKB-UniRule"/>
</dbReference>
<evidence type="ECO:0000256" key="2">
    <source>
        <dbReference type="HAMAP-Rule" id="MF_01074"/>
    </source>
</evidence>
<organism evidence="3 4">
    <name type="scientific">Magnetococcus marinus (strain ATCC BAA-1437 / JCM 17883 / MC-1)</name>
    <dbReference type="NCBI Taxonomy" id="156889"/>
    <lineage>
        <taxon>Bacteria</taxon>
        <taxon>Pseudomonadati</taxon>
        <taxon>Pseudomonadota</taxon>
        <taxon>Magnetococcia</taxon>
        <taxon>Magnetococcales</taxon>
        <taxon>Magnetococcaceae</taxon>
        <taxon>Magnetococcus</taxon>
    </lineage>
</organism>
<dbReference type="NCBIfam" id="TIGR00299">
    <property type="entry name" value="nickel pincer cofactor biosynthesis protein LarC"/>
    <property type="match status" value="1"/>
</dbReference>
<reference evidence="4" key="1">
    <citation type="journal article" date="2009" name="Appl. Environ. Microbiol.">
        <title>Complete genome sequence of the chemolithoautotrophic marine magnetotactic coccus strain MC-1.</title>
        <authorList>
            <person name="Schubbe S."/>
            <person name="Williams T.J."/>
            <person name="Xie G."/>
            <person name="Kiss H.E."/>
            <person name="Brettin T.S."/>
            <person name="Martinez D."/>
            <person name="Ross C.A."/>
            <person name="Schuler D."/>
            <person name="Cox B.L."/>
            <person name="Nealson K.H."/>
            <person name="Bazylinski D.A."/>
        </authorList>
    </citation>
    <scope>NUCLEOTIDE SEQUENCE [LARGE SCALE GENOMIC DNA]</scope>
    <source>
        <strain evidence="4">ATCC BAA-1437 / JCM 17883 / MC-1</strain>
    </source>
</reference>
<reference evidence="3 4" key="2">
    <citation type="journal article" date="2012" name="Int. J. Syst. Evol. Microbiol.">
        <title>Magnetococcus marinus gen. nov., sp. nov., a marine, magnetotactic bacterium that represents a novel lineage (Magnetococcaceae fam. nov.; Magnetococcales ord. nov.) at the base of the Alphaproteobacteria.</title>
        <authorList>
            <person name="Bazylinski D.A."/>
            <person name="Williams T.J."/>
            <person name="Lefevre C.T."/>
            <person name="Berg R.J."/>
            <person name="Zhang C.L."/>
            <person name="Bowser S.S."/>
            <person name="Dean A.J."/>
            <person name="Beveridge T.J."/>
        </authorList>
    </citation>
    <scope>NUCLEOTIDE SEQUENCE [LARGE SCALE GENOMIC DNA]</scope>
    <source>
        <strain evidence="4">ATCC BAA-1437 / JCM 17883 / MC-1</strain>
    </source>
</reference>
<dbReference type="Pfam" id="PF01969">
    <property type="entry name" value="Ni_insertion"/>
    <property type="match status" value="1"/>
</dbReference>
<keyword evidence="1 2" id="KW-0533">Nickel</keyword>
<dbReference type="AlphaFoldDB" id="A0L8K0"/>
<dbReference type="Gene3D" id="3.30.70.1380">
    <property type="entry name" value="Transcriptional regulatory protein pf0864 domain like"/>
    <property type="match status" value="1"/>
</dbReference>
<dbReference type="PANTHER" id="PTHR36566:SF1">
    <property type="entry name" value="PYRIDINIUM-3,5-BISTHIOCARBOXYLIC ACID MONONUCLEOTIDE NICKEL INSERTION PROTEIN"/>
    <property type="match status" value="1"/>
</dbReference>
<dbReference type="HAMAP" id="MF_01074">
    <property type="entry name" value="LarC"/>
    <property type="match status" value="1"/>
</dbReference>
<dbReference type="GO" id="GO:0016829">
    <property type="term" value="F:lyase activity"/>
    <property type="evidence" value="ECO:0007669"/>
    <property type="project" value="UniProtKB-UniRule"/>
</dbReference>
<dbReference type="PANTHER" id="PTHR36566">
    <property type="entry name" value="NICKEL INSERTION PROTEIN-RELATED"/>
    <property type="match status" value="1"/>
</dbReference>
<gene>
    <name evidence="3" type="ordered locus">Mmc1_1785</name>
</gene>
<dbReference type="SMR" id="A0L8K0"/>
<evidence type="ECO:0000313" key="3">
    <source>
        <dbReference type="EMBL" id="ABK44293.1"/>
    </source>
</evidence>